<dbReference type="InterPro" id="IPR036388">
    <property type="entry name" value="WH-like_DNA-bd_sf"/>
</dbReference>
<dbReference type="InterPro" id="IPR011990">
    <property type="entry name" value="TPR-like_helical_dom_sf"/>
</dbReference>
<evidence type="ECO:0000313" key="8">
    <source>
        <dbReference type="EMBL" id="MBO0656287.1"/>
    </source>
</evidence>
<dbReference type="InterPro" id="IPR005158">
    <property type="entry name" value="BTAD"/>
</dbReference>
<dbReference type="Gene3D" id="1.10.10.10">
    <property type="entry name" value="Winged helix-like DNA-binding domain superfamily/Winged helix DNA-binding domain"/>
    <property type="match status" value="1"/>
</dbReference>
<dbReference type="PANTHER" id="PTHR35807">
    <property type="entry name" value="TRANSCRIPTIONAL REGULATOR REDD-RELATED"/>
    <property type="match status" value="1"/>
</dbReference>
<dbReference type="InterPro" id="IPR016032">
    <property type="entry name" value="Sig_transdc_resp-reg_C-effctor"/>
</dbReference>
<dbReference type="SUPFAM" id="SSF46894">
    <property type="entry name" value="C-terminal effector domain of the bipartite response regulators"/>
    <property type="match status" value="1"/>
</dbReference>
<dbReference type="Pfam" id="PF03704">
    <property type="entry name" value="BTAD"/>
    <property type="match status" value="1"/>
</dbReference>
<sequence length="273" mass="28674">MTIMGVHPDAVSFSLLGPVSASVGDERVTVTGRRQRVILSLLVLARGRMVPVATLVDAVWGERAPLSARARVALDVVALRKAFRAAGHSGTLIAGTRSGYRLCTERAGFDVREFDDLVAAADRAAARGEARRAGVLYGGALDLWSGPALEGVGGRLTETAAARLEARRRTVCEALLTVGRGLADDGFFDEAEQALRDALRAAEGAGATGPAAEAHLALGRLHLTLHRLGQARRHLRAAATLGEERAVGELAALAERGSGAKEALDLVPRQTVR</sequence>
<evidence type="ECO:0000259" key="7">
    <source>
        <dbReference type="PROSITE" id="PS51755"/>
    </source>
</evidence>
<dbReference type="GO" id="GO:0006355">
    <property type="term" value="P:regulation of DNA-templated transcription"/>
    <property type="evidence" value="ECO:0007669"/>
    <property type="project" value="InterPro"/>
</dbReference>
<gene>
    <name evidence="8" type="ORF">J1792_27000</name>
</gene>
<evidence type="ECO:0000256" key="1">
    <source>
        <dbReference type="ARBA" id="ARBA00005820"/>
    </source>
</evidence>
<name>A0A939FUM4_9ACTN</name>
<evidence type="ECO:0000256" key="5">
    <source>
        <dbReference type="ARBA" id="ARBA00023163"/>
    </source>
</evidence>
<dbReference type="SMART" id="SM00862">
    <property type="entry name" value="Trans_reg_C"/>
    <property type="match status" value="1"/>
</dbReference>
<dbReference type="EMBL" id="JAFMOF010000004">
    <property type="protein sequence ID" value="MBO0656287.1"/>
    <property type="molecule type" value="Genomic_DNA"/>
</dbReference>
<comment type="caution">
    <text evidence="8">The sequence shown here is derived from an EMBL/GenBank/DDBJ whole genome shotgun (WGS) entry which is preliminary data.</text>
</comment>
<keyword evidence="2" id="KW-0902">Two-component regulatory system</keyword>
<evidence type="ECO:0000256" key="4">
    <source>
        <dbReference type="ARBA" id="ARBA00023125"/>
    </source>
</evidence>
<dbReference type="PANTHER" id="PTHR35807:SF1">
    <property type="entry name" value="TRANSCRIPTIONAL REGULATOR REDD"/>
    <property type="match status" value="1"/>
</dbReference>
<dbReference type="Gene3D" id="1.25.40.10">
    <property type="entry name" value="Tetratricopeptide repeat domain"/>
    <property type="match status" value="1"/>
</dbReference>
<feature type="domain" description="OmpR/PhoB-type" evidence="7">
    <location>
        <begin position="1"/>
        <end position="104"/>
    </location>
</feature>
<keyword evidence="3" id="KW-0805">Transcription regulation</keyword>
<evidence type="ECO:0000313" key="9">
    <source>
        <dbReference type="Proteomes" id="UP000664781"/>
    </source>
</evidence>
<dbReference type="Proteomes" id="UP000664781">
    <property type="component" value="Unassembled WGS sequence"/>
</dbReference>
<dbReference type="GO" id="GO:0000160">
    <property type="term" value="P:phosphorelay signal transduction system"/>
    <property type="evidence" value="ECO:0007669"/>
    <property type="project" value="UniProtKB-KW"/>
</dbReference>
<organism evidence="8 9">
    <name type="scientific">Streptomyces triculaminicus</name>
    <dbReference type="NCBI Taxonomy" id="2816232"/>
    <lineage>
        <taxon>Bacteria</taxon>
        <taxon>Bacillati</taxon>
        <taxon>Actinomycetota</taxon>
        <taxon>Actinomycetes</taxon>
        <taxon>Kitasatosporales</taxon>
        <taxon>Streptomycetaceae</taxon>
        <taxon>Streptomyces</taxon>
    </lineage>
</organism>
<dbReference type="Pfam" id="PF00486">
    <property type="entry name" value="Trans_reg_C"/>
    <property type="match status" value="1"/>
</dbReference>
<protein>
    <submittedName>
        <fullName evidence="8">Winged helix-turn-helix domain-containing protein</fullName>
    </submittedName>
</protein>
<keyword evidence="5" id="KW-0804">Transcription</keyword>
<feature type="DNA-binding region" description="OmpR/PhoB-type" evidence="6">
    <location>
        <begin position="1"/>
        <end position="104"/>
    </location>
</feature>
<proteinExistence type="inferred from homology"/>
<comment type="similarity">
    <text evidence="1">Belongs to the AfsR/DnrI/RedD regulatory family.</text>
</comment>
<evidence type="ECO:0000256" key="3">
    <source>
        <dbReference type="ARBA" id="ARBA00023015"/>
    </source>
</evidence>
<dbReference type="GO" id="GO:0003677">
    <property type="term" value="F:DNA binding"/>
    <property type="evidence" value="ECO:0007669"/>
    <property type="project" value="UniProtKB-UniRule"/>
</dbReference>
<dbReference type="AlphaFoldDB" id="A0A939FUM4"/>
<dbReference type="InterPro" id="IPR051677">
    <property type="entry name" value="AfsR-DnrI-RedD_regulator"/>
</dbReference>
<accession>A0A939FUM4</accession>
<evidence type="ECO:0000256" key="2">
    <source>
        <dbReference type="ARBA" id="ARBA00023012"/>
    </source>
</evidence>
<dbReference type="InterPro" id="IPR001867">
    <property type="entry name" value="OmpR/PhoB-type_DNA-bd"/>
</dbReference>
<evidence type="ECO:0000256" key="6">
    <source>
        <dbReference type="PROSITE-ProRule" id="PRU01091"/>
    </source>
</evidence>
<dbReference type="PROSITE" id="PS51755">
    <property type="entry name" value="OMPR_PHOB"/>
    <property type="match status" value="1"/>
</dbReference>
<dbReference type="SUPFAM" id="SSF48452">
    <property type="entry name" value="TPR-like"/>
    <property type="match status" value="1"/>
</dbReference>
<keyword evidence="4 6" id="KW-0238">DNA-binding</keyword>
<keyword evidence="9" id="KW-1185">Reference proteome</keyword>
<reference evidence="8" key="1">
    <citation type="submission" date="2021-03" db="EMBL/GenBank/DDBJ databases">
        <title>Streptomyces strains.</title>
        <authorList>
            <person name="Lund M.B."/>
            <person name="Toerring T."/>
        </authorList>
    </citation>
    <scope>NUCLEOTIDE SEQUENCE</scope>
    <source>
        <strain evidence="8">JCM 4242</strain>
    </source>
</reference>